<dbReference type="EMBL" id="FQZS01000007">
    <property type="protein sequence ID" value="SHI76849.1"/>
    <property type="molecule type" value="Genomic_DNA"/>
</dbReference>
<comment type="cofactor">
    <cofactor evidence="2">
        <name>Mg(2+)</name>
        <dbReference type="ChEBI" id="CHEBI:18420"/>
    </cofactor>
</comment>
<dbReference type="SUPFAM" id="SSF144052">
    <property type="entry name" value="Thermophilic metalloprotease-like"/>
    <property type="match status" value="1"/>
</dbReference>
<keyword evidence="11" id="KW-1185">Reference proteome</keyword>
<keyword evidence="9" id="KW-0482">Metalloprotease</keyword>
<dbReference type="Pfam" id="PF02073">
    <property type="entry name" value="Peptidase_M29"/>
    <property type="match status" value="1"/>
</dbReference>
<evidence type="ECO:0000256" key="3">
    <source>
        <dbReference type="ARBA" id="ARBA00001947"/>
    </source>
</evidence>
<dbReference type="PANTHER" id="PTHR34448">
    <property type="entry name" value="AMINOPEPTIDASE"/>
    <property type="match status" value="1"/>
</dbReference>
<reference evidence="10 11" key="1">
    <citation type="submission" date="2016-11" db="EMBL/GenBank/DDBJ databases">
        <authorList>
            <person name="Jaros S."/>
            <person name="Januszkiewicz K."/>
            <person name="Wedrychowicz H."/>
        </authorList>
    </citation>
    <scope>NUCLEOTIDE SEQUENCE [LARGE SCALE GENOMIC DNA]</scope>
    <source>
        <strain evidence="10 11">DSM 19022</strain>
    </source>
</reference>
<evidence type="ECO:0000256" key="4">
    <source>
        <dbReference type="ARBA" id="ARBA00008236"/>
    </source>
</evidence>
<dbReference type="InterPro" id="IPR035097">
    <property type="entry name" value="M29_N-terminal"/>
</dbReference>
<dbReference type="STRING" id="1122184.SAMN02745176_01298"/>
<dbReference type="PANTHER" id="PTHR34448:SF1">
    <property type="entry name" value="BLL6088 PROTEIN"/>
    <property type="match status" value="1"/>
</dbReference>
<comment type="similarity">
    <text evidence="4">Belongs to the peptidase M29 family.</text>
</comment>
<dbReference type="RefSeq" id="WP_073025414.1">
    <property type="nucleotide sequence ID" value="NZ_FQZS01000007.1"/>
</dbReference>
<comment type="cofactor">
    <cofactor evidence="3">
        <name>Zn(2+)</name>
        <dbReference type="ChEBI" id="CHEBI:29105"/>
    </cofactor>
</comment>
<dbReference type="InterPro" id="IPR000787">
    <property type="entry name" value="Peptidase_M29"/>
</dbReference>
<evidence type="ECO:0000313" key="10">
    <source>
        <dbReference type="EMBL" id="SHI76849.1"/>
    </source>
</evidence>
<evidence type="ECO:0000313" key="11">
    <source>
        <dbReference type="Proteomes" id="UP000184442"/>
    </source>
</evidence>
<keyword evidence="8" id="KW-0378">Hydrolase</keyword>
<evidence type="ECO:0000256" key="8">
    <source>
        <dbReference type="ARBA" id="ARBA00022801"/>
    </source>
</evidence>
<dbReference type="GO" id="GO:0006508">
    <property type="term" value="P:proteolysis"/>
    <property type="evidence" value="ECO:0007669"/>
    <property type="project" value="UniProtKB-KW"/>
</dbReference>
<evidence type="ECO:0000256" key="6">
    <source>
        <dbReference type="ARBA" id="ARBA00022670"/>
    </source>
</evidence>
<accession>A0A1M6DUN7</accession>
<protein>
    <submittedName>
        <fullName evidence="10">Leucyl aminopeptidase (Aminopeptidase T)</fullName>
    </submittedName>
</protein>
<comment type="cofactor">
    <cofactor evidence="1">
        <name>Co(2+)</name>
        <dbReference type="ChEBI" id="CHEBI:48828"/>
    </cofactor>
</comment>
<keyword evidence="5 10" id="KW-0031">Aminopeptidase</keyword>
<sequence>MADIRVSKLAKLLVNYSLRLKKGDTFMINCKTACEPLLKEVYKEAILAGAHPIVFNNPEELNEIFLKYGSDEQLSYVPPYSLDLIKTVDAYLTICGEHNTKSFSNIDPTRMKLRSQAMAEYSKIYMERMGNGSLRWCGTQFPTNGSAMDAEMSLSEYEDFVYGAGHIDSEDPVAHWMKVHEEQERLVKILNTKSEFEIIAKDTHLKLSAKGRTWENCDGKVNFPDGEIFTSPVEESINGHIRYTYPAIYNGREVEDIILTFKDGKVVDAKAAKGEDYLLQMLDIDKGSRYVGEFAIGTNYGIKKFTKNILFDEKIGGTIHIAVGAGMPECGGKNVSSLHWDMICDMKNGGEIYADGELIYKDGKLII</sequence>
<dbReference type="GO" id="GO:0046872">
    <property type="term" value="F:metal ion binding"/>
    <property type="evidence" value="ECO:0007669"/>
    <property type="project" value="UniProtKB-KW"/>
</dbReference>
<dbReference type="GO" id="GO:0008237">
    <property type="term" value="F:metallopeptidase activity"/>
    <property type="evidence" value="ECO:0007669"/>
    <property type="project" value="UniProtKB-KW"/>
</dbReference>
<dbReference type="AlphaFoldDB" id="A0A1M6DUN7"/>
<keyword evidence="7" id="KW-0479">Metal-binding</keyword>
<dbReference type="PRINTS" id="PR00919">
    <property type="entry name" value="THERMOPTASE"/>
</dbReference>
<evidence type="ECO:0000256" key="5">
    <source>
        <dbReference type="ARBA" id="ARBA00022438"/>
    </source>
</evidence>
<keyword evidence="6" id="KW-0645">Protease</keyword>
<dbReference type="InterPro" id="IPR052170">
    <property type="entry name" value="M29_Exopeptidase"/>
</dbReference>
<evidence type="ECO:0000256" key="9">
    <source>
        <dbReference type="ARBA" id="ARBA00023049"/>
    </source>
</evidence>
<evidence type="ECO:0000256" key="7">
    <source>
        <dbReference type="ARBA" id="ARBA00022723"/>
    </source>
</evidence>
<evidence type="ECO:0000256" key="2">
    <source>
        <dbReference type="ARBA" id="ARBA00001946"/>
    </source>
</evidence>
<evidence type="ECO:0000256" key="1">
    <source>
        <dbReference type="ARBA" id="ARBA00001941"/>
    </source>
</evidence>
<proteinExistence type="inferred from homology"/>
<name>A0A1M6DUN7_9FIRM</name>
<gene>
    <name evidence="10" type="ORF">SAMN02745176_01298</name>
</gene>
<organism evidence="10 11">
    <name type="scientific">Lutispora thermophila DSM 19022</name>
    <dbReference type="NCBI Taxonomy" id="1122184"/>
    <lineage>
        <taxon>Bacteria</taxon>
        <taxon>Bacillati</taxon>
        <taxon>Bacillota</taxon>
        <taxon>Clostridia</taxon>
        <taxon>Lutisporales</taxon>
        <taxon>Lutisporaceae</taxon>
        <taxon>Lutispora</taxon>
    </lineage>
</organism>
<dbReference type="Gene3D" id="3.40.1830.10">
    <property type="entry name" value="Thermophilic metalloprotease (M29)"/>
    <property type="match status" value="1"/>
</dbReference>
<dbReference type="Proteomes" id="UP000184442">
    <property type="component" value="Unassembled WGS sequence"/>
</dbReference>
<dbReference type="OrthoDB" id="9803993at2"/>
<dbReference type="GO" id="GO:0004177">
    <property type="term" value="F:aminopeptidase activity"/>
    <property type="evidence" value="ECO:0007669"/>
    <property type="project" value="UniProtKB-KW"/>
</dbReference>